<feature type="signal peptide" evidence="2">
    <location>
        <begin position="1"/>
        <end position="28"/>
    </location>
</feature>
<gene>
    <name evidence="4" type="ORF">KS419_02340</name>
</gene>
<feature type="chain" id="PRO_5047409032" evidence="2">
    <location>
        <begin position="29"/>
        <end position="122"/>
    </location>
</feature>
<organism evidence="4 5">
    <name type="scientific">Evansella tamaricis</name>
    <dbReference type="NCBI Taxonomy" id="2069301"/>
    <lineage>
        <taxon>Bacteria</taxon>
        <taxon>Bacillati</taxon>
        <taxon>Bacillota</taxon>
        <taxon>Bacilli</taxon>
        <taxon>Bacillales</taxon>
        <taxon>Bacillaceae</taxon>
        <taxon>Evansella</taxon>
    </lineage>
</organism>
<feature type="domain" description="CBM-cenC" evidence="3">
    <location>
        <begin position="37"/>
        <end position="115"/>
    </location>
</feature>
<evidence type="ECO:0000259" key="3">
    <source>
        <dbReference type="Pfam" id="PF02018"/>
    </source>
</evidence>
<keyword evidence="1" id="KW-0378">Hydrolase</keyword>
<sequence length="122" mass="13621">MRRKFKKLLLMFLVVLLAFPTGLISVTAETGSSESDNLIIHHDFETEDTHGWEPLSWAPSAEVETTYETASTGNQSLKFFNRSERGSSLALNLTNKLDKGETYTLSFDVKMSEGTDTLRLAS</sequence>
<accession>A0ABS6JA73</accession>
<evidence type="ECO:0000313" key="5">
    <source>
        <dbReference type="Proteomes" id="UP000784880"/>
    </source>
</evidence>
<evidence type="ECO:0000313" key="4">
    <source>
        <dbReference type="EMBL" id="MBU9710581.1"/>
    </source>
</evidence>
<comment type="caution">
    <text evidence="4">The sequence shown here is derived from an EMBL/GenBank/DDBJ whole genome shotgun (WGS) entry which is preliminary data.</text>
</comment>
<protein>
    <submittedName>
        <fullName evidence="4">Carbohydrate binding domain-containing protein</fullName>
    </submittedName>
</protein>
<keyword evidence="5" id="KW-1185">Reference proteome</keyword>
<dbReference type="RefSeq" id="WP_217064474.1">
    <property type="nucleotide sequence ID" value="NZ_JAHQCS010000037.1"/>
</dbReference>
<keyword evidence="2" id="KW-0732">Signal</keyword>
<dbReference type="EMBL" id="JAHQCS010000037">
    <property type="protein sequence ID" value="MBU9710581.1"/>
    <property type="molecule type" value="Genomic_DNA"/>
</dbReference>
<evidence type="ECO:0000256" key="1">
    <source>
        <dbReference type="ARBA" id="ARBA00022801"/>
    </source>
</evidence>
<name>A0ABS6JA73_9BACI</name>
<proteinExistence type="predicted"/>
<reference evidence="4 5" key="1">
    <citation type="submission" date="2021-06" db="EMBL/GenBank/DDBJ databases">
        <title>Bacillus sp. RD4P76, an endophyte from a halophyte.</title>
        <authorList>
            <person name="Sun J.-Q."/>
        </authorList>
    </citation>
    <scope>NUCLEOTIDE SEQUENCE [LARGE SCALE GENOMIC DNA]</scope>
    <source>
        <strain evidence="4 5">CGMCC 1.15917</strain>
    </source>
</reference>
<dbReference type="Proteomes" id="UP000784880">
    <property type="component" value="Unassembled WGS sequence"/>
</dbReference>
<dbReference type="InterPro" id="IPR003305">
    <property type="entry name" value="CenC_carb-bd"/>
</dbReference>
<dbReference type="Pfam" id="PF02018">
    <property type="entry name" value="CBM_4_9"/>
    <property type="match status" value="1"/>
</dbReference>
<feature type="non-terminal residue" evidence="4">
    <location>
        <position position="122"/>
    </location>
</feature>
<evidence type="ECO:0000256" key="2">
    <source>
        <dbReference type="SAM" id="SignalP"/>
    </source>
</evidence>